<gene>
    <name evidence="1" type="ORF">METZ01_LOCUS57343</name>
</gene>
<protein>
    <submittedName>
        <fullName evidence="1">Uncharacterized protein</fullName>
    </submittedName>
</protein>
<reference evidence="1" key="1">
    <citation type="submission" date="2018-05" db="EMBL/GenBank/DDBJ databases">
        <authorList>
            <person name="Lanie J.A."/>
            <person name="Ng W.-L."/>
            <person name="Kazmierczak K.M."/>
            <person name="Andrzejewski T.M."/>
            <person name="Davidsen T.M."/>
            <person name="Wayne K.J."/>
            <person name="Tettelin H."/>
            <person name="Glass J.I."/>
            <person name="Rusch D."/>
            <person name="Podicherti R."/>
            <person name="Tsui H.-C.T."/>
            <person name="Winkler M.E."/>
        </authorList>
    </citation>
    <scope>NUCLEOTIDE SEQUENCE</scope>
</reference>
<name>A0A381SM20_9ZZZZ</name>
<organism evidence="1">
    <name type="scientific">marine metagenome</name>
    <dbReference type="NCBI Taxonomy" id="408172"/>
    <lineage>
        <taxon>unclassified sequences</taxon>
        <taxon>metagenomes</taxon>
        <taxon>ecological metagenomes</taxon>
    </lineage>
</organism>
<dbReference type="AlphaFoldDB" id="A0A381SM20"/>
<accession>A0A381SM20</accession>
<dbReference type="EMBL" id="UINC01003230">
    <property type="protein sequence ID" value="SVA04489.1"/>
    <property type="molecule type" value="Genomic_DNA"/>
</dbReference>
<sequence length="41" mass="4492">MSNIYAVLASLVYRLAPVSSRFYNAGLIASFSVRQLNVKTA</sequence>
<proteinExistence type="predicted"/>
<evidence type="ECO:0000313" key="1">
    <source>
        <dbReference type="EMBL" id="SVA04489.1"/>
    </source>
</evidence>